<dbReference type="Proteomes" id="UP000886100">
    <property type="component" value="Unassembled WGS sequence"/>
</dbReference>
<sequence>RRILAMPDEVRARTFAKFREGTASFPSDPQVLRRCEYVLRIADALRTAYPVNPKMGGRWIHQRQKRFGGRTPISMILEDGETGLAVVLGEVDCTFAWDCTGSKAVSVAK</sequence>
<protein>
    <submittedName>
        <fullName evidence="1">DUF2384 domain-containing protein</fullName>
    </submittedName>
</protein>
<dbReference type="AlphaFoldDB" id="A0A7C5N7W5"/>
<feature type="non-terminal residue" evidence="1">
    <location>
        <position position="1"/>
    </location>
</feature>
<dbReference type="EMBL" id="DROM01000397">
    <property type="protein sequence ID" value="HHH13885.1"/>
    <property type="molecule type" value="Genomic_DNA"/>
</dbReference>
<accession>A0A7C5N7W5</accession>
<evidence type="ECO:0000313" key="1">
    <source>
        <dbReference type="EMBL" id="HHH13885.1"/>
    </source>
</evidence>
<gene>
    <name evidence="1" type="ORF">ENJ98_06570</name>
</gene>
<comment type="caution">
    <text evidence="1">The sequence shown here is derived from an EMBL/GenBank/DDBJ whole genome shotgun (WGS) entry which is preliminary data.</text>
</comment>
<proteinExistence type="predicted"/>
<reference evidence="1" key="1">
    <citation type="journal article" date="2020" name="mSystems">
        <title>Genome- and Community-Level Interaction Insights into Carbon Utilization and Element Cycling Functions of Hydrothermarchaeota in Hydrothermal Sediment.</title>
        <authorList>
            <person name="Zhou Z."/>
            <person name="Liu Y."/>
            <person name="Xu W."/>
            <person name="Pan J."/>
            <person name="Luo Z.H."/>
            <person name="Li M."/>
        </authorList>
    </citation>
    <scope>NUCLEOTIDE SEQUENCE [LARGE SCALE GENOMIC DNA]</scope>
    <source>
        <strain evidence="1">HyVt-535</strain>
    </source>
</reference>
<name>A0A7C5N7W5_9GAMM</name>
<organism evidence="1">
    <name type="scientific">Thiolapillus brandeum</name>
    <dbReference type="NCBI Taxonomy" id="1076588"/>
    <lineage>
        <taxon>Bacteria</taxon>
        <taxon>Pseudomonadati</taxon>
        <taxon>Pseudomonadota</taxon>
        <taxon>Gammaproteobacteria</taxon>
        <taxon>Chromatiales</taxon>
        <taxon>Sedimenticolaceae</taxon>
        <taxon>Thiolapillus</taxon>
    </lineage>
</organism>